<reference evidence="2 3" key="1">
    <citation type="submission" date="2024-02" db="EMBL/GenBank/DDBJ databases">
        <title>Deinococcus caeni NBRC 101312.</title>
        <authorList>
            <person name="Ichikawa N."/>
            <person name="Katano-Makiyama Y."/>
            <person name="Hidaka K."/>
        </authorList>
    </citation>
    <scope>NUCLEOTIDE SEQUENCE [LARGE SCALE GENOMIC DNA]</scope>
    <source>
        <strain evidence="2 3">NBRC 101312</strain>
    </source>
</reference>
<name>A0ABP9UGM9_9DEIO</name>
<evidence type="ECO:0000313" key="3">
    <source>
        <dbReference type="Proteomes" id="UP001423409"/>
    </source>
</evidence>
<dbReference type="InterPro" id="IPR023214">
    <property type="entry name" value="HAD_sf"/>
</dbReference>
<keyword evidence="1" id="KW-0378">Hydrolase</keyword>
<proteinExistence type="predicted"/>
<dbReference type="PRINTS" id="PR00413">
    <property type="entry name" value="HADHALOGNASE"/>
</dbReference>
<dbReference type="Proteomes" id="UP001423409">
    <property type="component" value="Unassembled WGS sequence"/>
</dbReference>
<dbReference type="PANTHER" id="PTHR43316">
    <property type="entry name" value="HYDROLASE, HALOACID DELAHOGENASE-RELATED"/>
    <property type="match status" value="1"/>
</dbReference>
<sequence length="238" mass="25710">MSGMTSQPPLRAVLFDRDDTIAYTDPGVYREAALWAAQTFGLDPHEVGAGMQAQWQARAFSWWHLRTQAQEDAFWDEYSLELAGRLNLTPTQAAQLSARYPYEAFMKPVPDARTVLEGLRARGLRLGVLSNTLPSIDRTLAFLGLGDLIDVAVATCTVGIHKPDSGAYRHALHALGLDAPEVLFIDDKPENVNAARDLGLHAALIDLSGETPGALHSLGEVAGLVDRLGVASPTAEAR</sequence>
<dbReference type="InterPro" id="IPR006439">
    <property type="entry name" value="HAD-SF_hydro_IA"/>
</dbReference>
<dbReference type="NCBIfam" id="TIGR01509">
    <property type="entry name" value="HAD-SF-IA-v3"/>
    <property type="match status" value="1"/>
</dbReference>
<evidence type="ECO:0000313" key="2">
    <source>
        <dbReference type="EMBL" id="GAA5440187.1"/>
    </source>
</evidence>
<gene>
    <name evidence="2" type="ORF">Dcae01_01697</name>
</gene>
<evidence type="ECO:0000256" key="1">
    <source>
        <dbReference type="ARBA" id="ARBA00022801"/>
    </source>
</evidence>
<dbReference type="SFLD" id="SFLDS00003">
    <property type="entry name" value="Haloacid_Dehalogenase"/>
    <property type="match status" value="1"/>
</dbReference>
<protein>
    <submittedName>
        <fullName evidence="2">Phosphatase Rv3376</fullName>
    </submittedName>
</protein>
<dbReference type="PANTHER" id="PTHR43316:SF3">
    <property type="entry name" value="HALOACID DEHALOGENASE, TYPE II (AFU_ORTHOLOGUE AFUA_2G07750)-RELATED"/>
    <property type="match status" value="1"/>
</dbReference>
<dbReference type="InterPro" id="IPR036412">
    <property type="entry name" value="HAD-like_sf"/>
</dbReference>
<dbReference type="Gene3D" id="3.40.50.1000">
    <property type="entry name" value="HAD superfamily/HAD-like"/>
    <property type="match status" value="1"/>
</dbReference>
<dbReference type="InterPro" id="IPR051540">
    <property type="entry name" value="S-2-haloacid_dehalogenase"/>
</dbReference>
<dbReference type="Pfam" id="PF00702">
    <property type="entry name" value="Hydrolase"/>
    <property type="match status" value="1"/>
</dbReference>
<organism evidence="2 3">
    <name type="scientific">Deinococcus caeni</name>
    <dbReference type="NCBI Taxonomy" id="569127"/>
    <lineage>
        <taxon>Bacteria</taxon>
        <taxon>Thermotogati</taxon>
        <taxon>Deinococcota</taxon>
        <taxon>Deinococci</taxon>
        <taxon>Deinococcales</taxon>
        <taxon>Deinococcaceae</taxon>
        <taxon>Deinococcus</taxon>
    </lineage>
</organism>
<dbReference type="SFLD" id="SFLDG01129">
    <property type="entry name" value="C1.5:_HAD__Beta-PGM__Phosphata"/>
    <property type="match status" value="1"/>
</dbReference>
<dbReference type="CDD" id="cd02603">
    <property type="entry name" value="HAD_sEH-N_like"/>
    <property type="match status" value="1"/>
</dbReference>
<dbReference type="EMBL" id="BAABQU010000017">
    <property type="protein sequence ID" value="GAA5440187.1"/>
    <property type="molecule type" value="Genomic_DNA"/>
</dbReference>
<comment type="caution">
    <text evidence="2">The sequence shown here is derived from an EMBL/GenBank/DDBJ whole genome shotgun (WGS) entry which is preliminary data.</text>
</comment>
<dbReference type="SUPFAM" id="SSF56784">
    <property type="entry name" value="HAD-like"/>
    <property type="match status" value="1"/>
</dbReference>
<keyword evidence="3" id="KW-1185">Reference proteome</keyword>
<accession>A0ABP9UGM9</accession>